<dbReference type="Proteomes" id="UP000735302">
    <property type="component" value="Unassembled WGS sequence"/>
</dbReference>
<protein>
    <recommendedName>
        <fullName evidence="1">IgGFc-binding protein N-terminal domain-containing protein</fullName>
    </recommendedName>
</protein>
<organism evidence="2 3">
    <name type="scientific">Plakobranchus ocellatus</name>
    <dbReference type="NCBI Taxonomy" id="259542"/>
    <lineage>
        <taxon>Eukaryota</taxon>
        <taxon>Metazoa</taxon>
        <taxon>Spiralia</taxon>
        <taxon>Lophotrochozoa</taxon>
        <taxon>Mollusca</taxon>
        <taxon>Gastropoda</taxon>
        <taxon>Heterobranchia</taxon>
        <taxon>Euthyneura</taxon>
        <taxon>Panpulmonata</taxon>
        <taxon>Sacoglossa</taxon>
        <taxon>Placobranchoidea</taxon>
        <taxon>Plakobranchidae</taxon>
        <taxon>Plakobranchus</taxon>
    </lineage>
</organism>
<proteinExistence type="predicted"/>
<evidence type="ECO:0000313" key="2">
    <source>
        <dbReference type="EMBL" id="GFO33779.1"/>
    </source>
</evidence>
<accession>A0AAV4CPI6</accession>
<dbReference type="InterPro" id="IPR035234">
    <property type="entry name" value="IgGFc-bd_N"/>
</dbReference>
<gene>
    <name evidence="2" type="ORF">PoB_006028400</name>
</gene>
<evidence type="ECO:0000259" key="1">
    <source>
        <dbReference type="Pfam" id="PF17517"/>
    </source>
</evidence>
<reference evidence="2 3" key="1">
    <citation type="journal article" date="2021" name="Elife">
        <title>Chloroplast acquisition without the gene transfer in kleptoplastic sea slugs, Plakobranchus ocellatus.</title>
        <authorList>
            <person name="Maeda T."/>
            <person name="Takahashi S."/>
            <person name="Yoshida T."/>
            <person name="Shimamura S."/>
            <person name="Takaki Y."/>
            <person name="Nagai Y."/>
            <person name="Toyoda A."/>
            <person name="Suzuki Y."/>
            <person name="Arimoto A."/>
            <person name="Ishii H."/>
            <person name="Satoh N."/>
            <person name="Nishiyama T."/>
            <person name="Hasebe M."/>
            <person name="Maruyama T."/>
            <person name="Minagawa J."/>
            <person name="Obokata J."/>
            <person name="Shigenobu S."/>
        </authorList>
    </citation>
    <scope>NUCLEOTIDE SEQUENCE [LARGE SCALE GENOMIC DNA]</scope>
</reference>
<keyword evidence="3" id="KW-1185">Reference proteome</keyword>
<name>A0AAV4CPI6_9GAST</name>
<dbReference type="Pfam" id="PF17517">
    <property type="entry name" value="IgGFc_binding"/>
    <property type="match status" value="1"/>
</dbReference>
<comment type="caution">
    <text evidence="2">The sequence shown here is derived from an EMBL/GenBank/DDBJ whole genome shotgun (WGS) entry which is preliminary data.</text>
</comment>
<sequence length="145" mass="15447">MSIKEANQGGVRSLQEETIAYITLDNDSEDIRRGLVEVDGSLYGPGDTIVLKMAPHSSKTLSSVEIGSEHSMPGMSIVSVQPVAVYSGSIFSDESTDVLSGKRAVTAFSLEMLPPVAMLGTVYVLTRPQMDGVQDERLSAVKIVG</sequence>
<feature type="domain" description="IgGFc-binding protein N-terminal" evidence="1">
    <location>
        <begin position="44"/>
        <end position="136"/>
    </location>
</feature>
<evidence type="ECO:0000313" key="3">
    <source>
        <dbReference type="Proteomes" id="UP000735302"/>
    </source>
</evidence>
<dbReference type="EMBL" id="BLXT01006832">
    <property type="protein sequence ID" value="GFO33779.1"/>
    <property type="molecule type" value="Genomic_DNA"/>
</dbReference>
<dbReference type="AlphaFoldDB" id="A0AAV4CPI6"/>